<evidence type="ECO:0000259" key="2">
    <source>
        <dbReference type="SMART" id="SM00731"/>
    </source>
</evidence>
<proteinExistence type="predicted"/>
<evidence type="ECO:0000256" key="1">
    <source>
        <dbReference type="SAM" id="MobiDB-lite"/>
    </source>
</evidence>
<dbReference type="PANTHER" id="PTHR23099:SF0">
    <property type="entry name" value="GERM CELL NUCLEAR ACIDIC PROTEIN"/>
    <property type="match status" value="1"/>
</dbReference>
<dbReference type="Proteomes" id="UP000193067">
    <property type="component" value="Unassembled WGS sequence"/>
</dbReference>
<feature type="region of interest" description="Disordered" evidence="1">
    <location>
        <begin position="131"/>
        <end position="205"/>
    </location>
</feature>
<feature type="domain" description="SprT-like" evidence="2">
    <location>
        <begin position="340"/>
        <end position="496"/>
    </location>
</feature>
<dbReference type="GO" id="GO:0005634">
    <property type="term" value="C:nucleus"/>
    <property type="evidence" value="ECO:0007669"/>
    <property type="project" value="TreeGrafter"/>
</dbReference>
<dbReference type="EMBL" id="KZ084092">
    <property type="protein sequence ID" value="OSD05797.1"/>
    <property type="molecule type" value="Genomic_DNA"/>
</dbReference>
<sequence length="582" mass="64648">MVHDEPAERVGVIDVPVTTREPLLDNAFPNTDTRSHPTGCELSPSRDAAASVPIKEVLVVSDSEEERQRRVKMKRPVLANVNVNELRVIEISDSEDEDASNASNVACEGGSQAPQEGDVLSHIAGNTDIAHNTFFDTPNSVGPSRPHLNDSETRTPGCRPRRRLPLDDDIIDLTIPSPEPESPRRAMRRCSPSPRKSQDKPISEVEVMASMPRRSAEEALEDEGIIPLFADDSDDNVDGQKVGGNVPDDPFAMDDGSILVLNEPRSARKPARRAPRRVLRDSHVDSDDENPAVDSPAAPSPFRPFVAGARPAAPSPKPVSVKTPRISKKMLLQAKKEHLQAYAAEFFKELNEKVFGGGLPENTELVWSNRLLTTAGRANWRRDRDGRHITHIQLAEKILDCEERIRNTLSHEMCHLACWVISGQPEEQHGSIFKDWARKVMRKRSDVEITTRHNYEINHKYRWKCEDCGKVYGRHSKSINPEEHVCGACKGRLIPQFETAKRAPRTPKPKTDSQNAATRSRDSPLVMPGAFPASPALPMNGKAKETAAKTRVTIELSEDDDSDIEILAHTLKDVHIKTTEDA</sequence>
<dbReference type="AlphaFoldDB" id="A0A1Y2IXI6"/>
<dbReference type="InterPro" id="IPR006640">
    <property type="entry name" value="SprT-like_domain"/>
</dbReference>
<dbReference type="InterPro" id="IPR035240">
    <property type="entry name" value="SprT_Zn_ribbon"/>
</dbReference>
<reference evidence="3 4" key="1">
    <citation type="journal article" date="2015" name="Biotechnol. Biofuels">
        <title>Enhanced degradation of softwood versus hardwood by the white-rot fungus Pycnoporus coccineus.</title>
        <authorList>
            <person name="Couturier M."/>
            <person name="Navarro D."/>
            <person name="Chevret D."/>
            <person name="Henrissat B."/>
            <person name="Piumi F."/>
            <person name="Ruiz-Duenas F.J."/>
            <person name="Martinez A.T."/>
            <person name="Grigoriev I.V."/>
            <person name="Riley R."/>
            <person name="Lipzen A."/>
            <person name="Berrin J.G."/>
            <person name="Master E.R."/>
            <person name="Rosso M.N."/>
        </authorList>
    </citation>
    <scope>NUCLEOTIDE SEQUENCE [LARGE SCALE GENOMIC DNA]</scope>
    <source>
        <strain evidence="3 4">BRFM310</strain>
    </source>
</reference>
<evidence type="ECO:0000313" key="4">
    <source>
        <dbReference type="Proteomes" id="UP000193067"/>
    </source>
</evidence>
<dbReference type="GO" id="GO:0006950">
    <property type="term" value="P:response to stress"/>
    <property type="evidence" value="ECO:0007669"/>
    <property type="project" value="UniProtKB-ARBA"/>
</dbReference>
<protein>
    <recommendedName>
        <fullName evidence="2">SprT-like domain-containing protein</fullName>
    </recommendedName>
</protein>
<dbReference type="PANTHER" id="PTHR23099">
    <property type="entry name" value="TRANSCRIPTIONAL REGULATOR"/>
    <property type="match status" value="1"/>
</dbReference>
<gene>
    <name evidence="3" type="ORF">PYCCODRAFT_1384846</name>
</gene>
<dbReference type="SMART" id="SM00731">
    <property type="entry name" value="SprT"/>
    <property type="match status" value="1"/>
</dbReference>
<feature type="region of interest" description="Disordered" evidence="1">
    <location>
        <begin position="498"/>
        <end position="546"/>
    </location>
</feature>
<evidence type="ECO:0000313" key="3">
    <source>
        <dbReference type="EMBL" id="OSD05797.1"/>
    </source>
</evidence>
<dbReference type="OrthoDB" id="20772at2759"/>
<name>A0A1Y2IXI6_TRAC3</name>
<keyword evidence="4" id="KW-1185">Reference proteome</keyword>
<feature type="compositionally biased region" description="Basic residues" evidence="1">
    <location>
        <begin position="267"/>
        <end position="277"/>
    </location>
</feature>
<accession>A0A1Y2IXI6</accession>
<organism evidence="3 4">
    <name type="scientific">Trametes coccinea (strain BRFM310)</name>
    <name type="common">Pycnoporus coccineus</name>
    <dbReference type="NCBI Taxonomy" id="1353009"/>
    <lineage>
        <taxon>Eukaryota</taxon>
        <taxon>Fungi</taxon>
        <taxon>Dikarya</taxon>
        <taxon>Basidiomycota</taxon>
        <taxon>Agaricomycotina</taxon>
        <taxon>Agaricomycetes</taxon>
        <taxon>Polyporales</taxon>
        <taxon>Polyporaceae</taxon>
        <taxon>Trametes</taxon>
    </lineage>
</organism>
<dbReference type="STRING" id="1353009.A0A1Y2IXI6"/>
<feature type="region of interest" description="Disordered" evidence="1">
    <location>
        <begin position="92"/>
        <end position="118"/>
    </location>
</feature>
<feature type="region of interest" description="Disordered" evidence="1">
    <location>
        <begin position="229"/>
        <end position="321"/>
    </location>
</feature>
<feature type="region of interest" description="Disordered" evidence="1">
    <location>
        <begin position="23"/>
        <end position="48"/>
    </location>
</feature>
<dbReference type="Pfam" id="PF10263">
    <property type="entry name" value="SprT-like"/>
    <property type="match status" value="1"/>
</dbReference>
<dbReference type="Pfam" id="PF17283">
    <property type="entry name" value="Zn_ribbon_SprT"/>
    <property type="match status" value="1"/>
</dbReference>